<reference evidence="2" key="1">
    <citation type="submission" date="2018-07" db="EMBL/GenBank/DDBJ databases">
        <title>Comparative genomics of catfishes provides insights into carnivory and benthic adaptation.</title>
        <authorList>
            <person name="Zhang Y."/>
            <person name="Wang D."/>
            <person name="Peng Z."/>
            <person name="Zheng S."/>
            <person name="Shao F."/>
            <person name="Tao W."/>
        </authorList>
    </citation>
    <scope>NUCLEOTIDE SEQUENCE</scope>
    <source>
        <strain evidence="2">Chongqing</strain>
    </source>
</reference>
<dbReference type="Proteomes" id="UP001205998">
    <property type="component" value="Unassembled WGS sequence"/>
</dbReference>
<proteinExistence type="predicted"/>
<dbReference type="SUPFAM" id="SSF50494">
    <property type="entry name" value="Trypsin-like serine proteases"/>
    <property type="match status" value="1"/>
</dbReference>
<organism evidence="2 3">
    <name type="scientific">Silurus asotus</name>
    <name type="common">Amur catfish</name>
    <name type="synonym">Parasilurus asotus</name>
    <dbReference type="NCBI Taxonomy" id="30991"/>
    <lineage>
        <taxon>Eukaryota</taxon>
        <taxon>Metazoa</taxon>
        <taxon>Chordata</taxon>
        <taxon>Craniata</taxon>
        <taxon>Vertebrata</taxon>
        <taxon>Euteleostomi</taxon>
        <taxon>Actinopterygii</taxon>
        <taxon>Neopterygii</taxon>
        <taxon>Teleostei</taxon>
        <taxon>Ostariophysi</taxon>
        <taxon>Siluriformes</taxon>
        <taxon>Siluridae</taxon>
        <taxon>Silurus</taxon>
    </lineage>
</organism>
<feature type="region of interest" description="Disordered" evidence="1">
    <location>
        <begin position="218"/>
        <end position="286"/>
    </location>
</feature>
<name>A0AAD5B420_SILAS</name>
<dbReference type="EMBL" id="MU550627">
    <property type="protein sequence ID" value="KAI5627482.1"/>
    <property type="molecule type" value="Genomic_DNA"/>
</dbReference>
<dbReference type="InterPro" id="IPR009003">
    <property type="entry name" value="Peptidase_S1_PA"/>
</dbReference>
<dbReference type="Gene3D" id="2.40.10.10">
    <property type="entry name" value="Trypsin-like serine proteases"/>
    <property type="match status" value="2"/>
</dbReference>
<dbReference type="InterPro" id="IPR043504">
    <property type="entry name" value="Peptidase_S1_PA_chymotrypsin"/>
</dbReference>
<dbReference type="PANTHER" id="PTHR14389:SF3">
    <property type="entry name" value="PROTEIN FAM111A-LIKE"/>
    <property type="match status" value="1"/>
</dbReference>
<dbReference type="AlphaFoldDB" id="A0AAD5B420"/>
<protein>
    <submittedName>
        <fullName evidence="2">Protein FAM111A-like</fullName>
    </submittedName>
</protein>
<evidence type="ECO:0000256" key="1">
    <source>
        <dbReference type="SAM" id="MobiDB-lite"/>
    </source>
</evidence>
<comment type="caution">
    <text evidence="2">The sequence shown here is derived from an EMBL/GenBank/DDBJ whole genome shotgun (WGS) entry which is preliminary data.</text>
</comment>
<accession>A0AAD5B420</accession>
<dbReference type="PANTHER" id="PTHR14389">
    <property type="entry name" value="SI:CH1073-475A24.1"/>
    <property type="match status" value="1"/>
</dbReference>
<dbReference type="GO" id="GO:0006260">
    <property type="term" value="P:DNA replication"/>
    <property type="evidence" value="ECO:0007669"/>
    <property type="project" value="TreeGrafter"/>
</dbReference>
<sequence length="622" mass="71326">MQNYCKEKGEKSGWDMKPSQIKTEDRGHILRFNYKSDKYEVSFNVHLTVHEILQTNSTFKRICEKWGKEKELVIRREKMSRAAITPDFPSFLLDSNELLDIMFIKSDGNSHPAKMKTRTDYSHDNLVSFYIRTKDFPSFLLDSNELLDIMFMKSDGNSHPAKMKTRTDYSHDNLGKEWINSVIFKKGILFEQESESKTDLSNLVNYLDGKCFRVRVSPLPPGSQESSQELNEELNEESSQKCETQKNIKSEVPDTAQETNPNGDSTKCKEKKPETPMKETKSTKHSDIRAIPNSEEILNLLRAQHKELIKILKERKNLKNNAEVEKFFRQEYDKSVQSFSEVKRVRKLLEMSNSVCQIRSDGSPIGSGFLLFGRFVLTNAHVVGDLVSNSAKLKKRLTAVFGFEDLNNAGNEETVEENVVAYMKSKDDIGNPLDFALLELSKDGSDLKLPELLDYYSHPSTSGDICIIGHPDGGIKRMDPCFIIPKQDIQQEAMAHLHHNSHVNMCHVWTQRCLQDNHLYHSYIPYHSCFFHGSSGSPVFDESCSLIGVHTGGYAYKEGKRTRSVMEFALPLFPALVHIFTQCSELKRDDVVQYFEEKSNMRDVLQEAKKQLQENPEPMIID</sequence>
<evidence type="ECO:0000313" key="3">
    <source>
        <dbReference type="Proteomes" id="UP001205998"/>
    </source>
</evidence>
<dbReference type="Pfam" id="PF13365">
    <property type="entry name" value="Trypsin_2"/>
    <property type="match status" value="1"/>
</dbReference>
<gene>
    <name evidence="2" type="ORF">C0J50_12925</name>
</gene>
<dbReference type="GO" id="GO:0000785">
    <property type="term" value="C:chromatin"/>
    <property type="evidence" value="ECO:0007669"/>
    <property type="project" value="TreeGrafter"/>
</dbReference>
<evidence type="ECO:0000313" key="2">
    <source>
        <dbReference type="EMBL" id="KAI5627482.1"/>
    </source>
</evidence>
<dbReference type="GO" id="GO:0005634">
    <property type="term" value="C:nucleus"/>
    <property type="evidence" value="ECO:0007669"/>
    <property type="project" value="TreeGrafter"/>
</dbReference>
<feature type="compositionally biased region" description="Basic and acidic residues" evidence="1">
    <location>
        <begin position="238"/>
        <end position="252"/>
    </location>
</feature>
<feature type="compositionally biased region" description="Basic and acidic residues" evidence="1">
    <location>
        <begin position="266"/>
        <end position="286"/>
    </location>
</feature>
<keyword evidence="3" id="KW-1185">Reference proteome</keyword>